<gene>
    <name evidence="1" type="ORF">K432DRAFT_321727</name>
</gene>
<evidence type="ECO:0000313" key="2">
    <source>
        <dbReference type="Proteomes" id="UP000250266"/>
    </source>
</evidence>
<reference evidence="1 2" key="1">
    <citation type="journal article" date="2016" name="Nat. Commun.">
        <title>Ectomycorrhizal ecology is imprinted in the genome of the dominant symbiotic fungus Cenococcum geophilum.</title>
        <authorList>
            <consortium name="DOE Joint Genome Institute"/>
            <person name="Peter M."/>
            <person name="Kohler A."/>
            <person name="Ohm R.A."/>
            <person name="Kuo A."/>
            <person name="Krutzmann J."/>
            <person name="Morin E."/>
            <person name="Arend M."/>
            <person name="Barry K.W."/>
            <person name="Binder M."/>
            <person name="Choi C."/>
            <person name="Clum A."/>
            <person name="Copeland A."/>
            <person name="Grisel N."/>
            <person name="Haridas S."/>
            <person name="Kipfer T."/>
            <person name="LaButti K."/>
            <person name="Lindquist E."/>
            <person name="Lipzen A."/>
            <person name="Maire R."/>
            <person name="Meier B."/>
            <person name="Mihaltcheva S."/>
            <person name="Molinier V."/>
            <person name="Murat C."/>
            <person name="Poggeler S."/>
            <person name="Quandt C.A."/>
            <person name="Sperisen C."/>
            <person name="Tritt A."/>
            <person name="Tisserant E."/>
            <person name="Crous P.W."/>
            <person name="Henrissat B."/>
            <person name="Nehls U."/>
            <person name="Egli S."/>
            <person name="Spatafora J.W."/>
            <person name="Grigoriev I.V."/>
            <person name="Martin F.M."/>
        </authorList>
    </citation>
    <scope>NUCLEOTIDE SEQUENCE [LARGE SCALE GENOMIC DNA]</scope>
    <source>
        <strain evidence="1 2">CBS 459.81</strain>
    </source>
</reference>
<dbReference type="EMBL" id="KV744854">
    <property type="protein sequence ID" value="OCK83714.1"/>
    <property type="molecule type" value="Genomic_DNA"/>
</dbReference>
<keyword evidence="2" id="KW-1185">Reference proteome</keyword>
<name>A0A8E2JID1_9PEZI</name>
<dbReference type="AlphaFoldDB" id="A0A8E2JID1"/>
<proteinExistence type="predicted"/>
<organism evidence="1 2">
    <name type="scientific">Lepidopterella palustris CBS 459.81</name>
    <dbReference type="NCBI Taxonomy" id="1314670"/>
    <lineage>
        <taxon>Eukaryota</taxon>
        <taxon>Fungi</taxon>
        <taxon>Dikarya</taxon>
        <taxon>Ascomycota</taxon>
        <taxon>Pezizomycotina</taxon>
        <taxon>Dothideomycetes</taxon>
        <taxon>Pleosporomycetidae</taxon>
        <taxon>Mytilinidiales</taxon>
        <taxon>Argynnaceae</taxon>
        <taxon>Lepidopterella</taxon>
    </lineage>
</organism>
<sequence>MSLPMRLKIDIRDKWVKEDTALQKAQKALSELIGYKIQCEPEWPMLWTELQPYFPDTSTFIPSVCSTLVAWCNALTTLLDDDSNSEWTELALEELSKASVLRIRIEVDGTDRPTTKWTSEKSAFTIFLPKSGTHHQSTMAAGFNGDFLACFQPEPVPRIPLASKFEMPDDSWADIETDSAVASGRIEPPKETASSTTAPAKVVVDRLPDASLLERPEYLMLKPPYHLILSAYLKEMTVQCSHPPTLKVIEEYLKRWTKRDNGTVNRPQAVVLTLQESPFGLGLVFDRLHISIEHSRMNYRLGPTMLLSLIEGVLGYTLTYGTGDTWTFRKETEFKS</sequence>
<dbReference type="OrthoDB" id="4926491at2759"/>
<dbReference type="Proteomes" id="UP000250266">
    <property type="component" value="Unassembled WGS sequence"/>
</dbReference>
<protein>
    <submittedName>
        <fullName evidence="1">Uncharacterized protein</fullName>
    </submittedName>
</protein>
<accession>A0A8E2JID1</accession>
<evidence type="ECO:0000313" key="1">
    <source>
        <dbReference type="EMBL" id="OCK83714.1"/>
    </source>
</evidence>